<evidence type="ECO:0000256" key="7">
    <source>
        <dbReference type="SAM" id="MobiDB-lite"/>
    </source>
</evidence>
<feature type="compositionally biased region" description="Low complexity" evidence="7">
    <location>
        <begin position="549"/>
        <end position="564"/>
    </location>
</feature>
<dbReference type="Gene3D" id="1.10.220.60">
    <property type="entry name" value="GRIP domain"/>
    <property type="match status" value="1"/>
</dbReference>
<keyword evidence="4 6" id="KW-0175">Coiled coil</keyword>
<evidence type="ECO:0000259" key="8">
    <source>
        <dbReference type="PROSITE" id="PS50913"/>
    </source>
</evidence>
<keyword evidence="5" id="KW-0472">Membrane</keyword>
<keyword evidence="3" id="KW-0963">Cytoplasm</keyword>
<feature type="compositionally biased region" description="Pro residues" evidence="7">
    <location>
        <begin position="715"/>
        <end position="726"/>
    </location>
</feature>
<dbReference type="Pfam" id="PF01465">
    <property type="entry name" value="GRIP"/>
    <property type="match status" value="1"/>
</dbReference>
<organism evidence="9">
    <name type="scientific">Alona affinis</name>
    <dbReference type="NCBI Taxonomy" id="381656"/>
    <lineage>
        <taxon>Eukaryota</taxon>
        <taxon>Metazoa</taxon>
        <taxon>Ecdysozoa</taxon>
        <taxon>Arthropoda</taxon>
        <taxon>Crustacea</taxon>
        <taxon>Branchiopoda</taxon>
        <taxon>Diplostraca</taxon>
        <taxon>Cladocera</taxon>
        <taxon>Anomopoda</taxon>
        <taxon>Chydoridae</taxon>
        <taxon>Alona</taxon>
    </lineage>
</organism>
<dbReference type="AlphaFoldDB" id="A0A9N6WRW6"/>
<feature type="compositionally biased region" description="Polar residues" evidence="7">
    <location>
        <begin position="65"/>
        <end position="74"/>
    </location>
</feature>
<dbReference type="InterPro" id="IPR000237">
    <property type="entry name" value="GRIP_dom"/>
</dbReference>
<gene>
    <name evidence="9" type="primary">EOG090X04IO</name>
</gene>
<feature type="region of interest" description="Disordered" evidence="7">
    <location>
        <begin position="121"/>
        <end position="141"/>
    </location>
</feature>
<evidence type="ECO:0000256" key="4">
    <source>
        <dbReference type="ARBA" id="ARBA00023054"/>
    </source>
</evidence>
<feature type="coiled-coil region" evidence="6">
    <location>
        <begin position="595"/>
        <end position="629"/>
    </location>
</feature>
<comment type="subcellular location">
    <subcellularLocation>
        <location evidence="2">Cytoplasm</location>
    </subcellularLocation>
    <subcellularLocation>
        <location evidence="1">Endomembrane system</location>
        <topology evidence="1">Peripheral membrane protein</topology>
    </subcellularLocation>
</comment>
<feature type="region of interest" description="Disordered" evidence="7">
    <location>
        <begin position="54"/>
        <end position="105"/>
    </location>
</feature>
<proteinExistence type="predicted"/>
<dbReference type="PANTHER" id="PTHR23157">
    <property type="entry name" value="GRIP AND COILED-COIL DOMAIN-CONTAINING PROTEIN 1"/>
    <property type="match status" value="1"/>
</dbReference>
<feature type="region of interest" description="Disordered" evidence="7">
    <location>
        <begin position="704"/>
        <end position="726"/>
    </location>
</feature>
<dbReference type="FunFam" id="1.10.220.60:FF:000008">
    <property type="entry name" value="GRIP domain containing protein"/>
    <property type="match status" value="1"/>
</dbReference>
<dbReference type="SMART" id="SM00755">
    <property type="entry name" value="Grip"/>
    <property type="match status" value="1"/>
</dbReference>
<protein>
    <submittedName>
        <fullName evidence="9">EOG090X04IO</fullName>
    </submittedName>
</protein>
<dbReference type="PROSITE" id="PS50913">
    <property type="entry name" value="GRIP"/>
    <property type="match status" value="1"/>
</dbReference>
<reference evidence="9" key="1">
    <citation type="submission" date="2021-04" db="EMBL/GenBank/DDBJ databases">
        <authorList>
            <person name="Cornetti L."/>
        </authorList>
    </citation>
    <scope>NUCLEOTIDE SEQUENCE</scope>
</reference>
<evidence type="ECO:0000313" key="9">
    <source>
        <dbReference type="EMBL" id="CAG4634729.1"/>
    </source>
</evidence>
<name>A0A9N6WRW6_9CRUS</name>
<feature type="region of interest" description="Disordered" evidence="7">
    <location>
        <begin position="541"/>
        <end position="573"/>
    </location>
</feature>
<sequence>MDWSSRKEKELKEVVEQQKEQLGRYEKKLRDVVQAYKGIQKEKEALEASLSALTRIPASEEESPDASTSSSTVPTEEGDCKESGSQDDSKSNPAEGTSKDQEALVKQLKTQIATLSASLSTISAEKSRSEANFQQDRKRLLQEKDDLEKSLAAACSQADSNSQSLKQQLSELKSSLSLEKAERGRESANNQVILRELQKTIAEERQKREALETESNSKSNRLSQASATSNQLEIAERRLRDMSNELEATKMKLRASEQKLEQPSPHLVQLQNEMADLKVQHRLAIQQEQRNAAEAKEAARQLDAAHEKRVASLEARLAEFSERIGTYDRLRQQDLATVSKLKEQLNSMQKESVGSSLQSSTTLAEEEYDVGQLIDKMMVLKARLMEVGRQSSTQFNIASLLELDKRNLSGVDQHETCQLEIQQLKQELDWYKQREDKRSGKESDSAGPRRPSPTEEEVSQLRVQIQFLRSEAEHTEKEQKESLRTVQESWMKERVEWKEELAQTERSWRARVADLEQQLQKQRERSLTLLQEKDDELNTLRESLNMRKTPASLSSPTRATSTRRSTTDDDADEWPESLAQLGSMTLGASASGGQILHYVEELARKEVEIQNLRRSKHQLEATVREMQMAAVTMEYKVAEQKRHLHEEIGRLERNQSREGTNLEYLKNISLEFFLRSDPASQSHMFNAIAACLHFSPKEIQRVRQQHPKWKQVNPCSPPVNPPAQHS</sequence>
<feature type="compositionally biased region" description="Basic and acidic residues" evidence="7">
    <location>
        <begin position="125"/>
        <end position="141"/>
    </location>
</feature>
<evidence type="ECO:0000256" key="3">
    <source>
        <dbReference type="ARBA" id="ARBA00022490"/>
    </source>
</evidence>
<dbReference type="GO" id="GO:0005794">
    <property type="term" value="C:Golgi apparatus"/>
    <property type="evidence" value="ECO:0007669"/>
    <property type="project" value="TreeGrafter"/>
</dbReference>
<feature type="compositionally biased region" description="Basic and acidic residues" evidence="7">
    <location>
        <begin position="78"/>
        <end position="90"/>
    </location>
</feature>
<feature type="region of interest" description="Disordered" evidence="7">
    <location>
        <begin position="1"/>
        <end position="22"/>
    </location>
</feature>
<dbReference type="PANTHER" id="PTHR23157:SF25">
    <property type="entry name" value="GRIP AND COILED-COIL DOMAIN-CONTAINING PROTEIN 1"/>
    <property type="match status" value="1"/>
</dbReference>
<evidence type="ECO:0000256" key="5">
    <source>
        <dbReference type="ARBA" id="ARBA00023136"/>
    </source>
</evidence>
<evidence type="ECO:0000256" key="1">
    <source>
        <dbReference type="ARBA" id="ARBA00004184"/>
    </source>
</evidence>
<accession>A0A9N6WRW6</accession>
<feature type="region of interest" description="Disordered" evidence="7">
    <location>
        <begin position="206"/>
        <end position="231"/>
    </location>
</feature>
<feature type="region of interest" description="Disordered" evidence="7">
    <location>
        <begin position="433"/>
        <end position="460"/>
    </location>
</feature>
<feature type="domain" description="GRIP" evidence="8">
    <location>
        <begin position="655"/>
        <end position="705"/>
    </location>
</feature>
<evidence type="ECO:0000256" key="2">
    <source>
        <dbReference type="ARBA" id="ARBA00004496"/>
    </source>
</evidence>
<dbReference type="EMBL" id="OC978074">
    <property type="protein sequence ID" value="CAG4634729.1"/>
    <property type="molecule type" value="Genomic_DNA"/>
</dbReference>
<feature type="compositionally biased region" description="Polar residues" evidence="7">
    <location>
        <begin position="213"/>
        <end position="231"/>
    </location>
</feature>
<feature type="compositionally biased region" description="Basic and acidic residues" evidence="7">
    <location>
        <begin position="433"/>
        <end position="444"/>
    </location>
</feature>
<evidence type="ECO:0000256" key="6">
    <source>
        <dbReference type="SAM" id="Coils"/>
    </source>
</evidence>
<dbReference type="InterPro" id="IPR051952">
    <property type="entry name" value="Golgi-autophagy_related"/>
</dbReference>